<sequence>MHSNRLSALGFPRMRRTILALLIFTTITCGMVKTVSASPDCSKWIADYRQKLEADRKVQRLIRAKKRMHAYLKTKLHKEQKPKPVLVRTVARPRPRRPRLTPEEALRRFKIECGDLPTETPNGPLLPYDPTPAFTLARNFSPVESGDTPPAYPPLSPQIPSSPNTPILPINPSPPGPPLIPPPGPPVTPPVPEPSSIVLVASGLAGMAEIVRRRRENR</sequence>
<dbReference type="AlphaFoldDB" id="A0A5B9EC20"/>
<feature type="domain" description="Ice-binding protein C-terminal" evidence="2">
    <location>
        <begin position="190"/>
        <end position="215"/>
    </location>
</feature>
<name>A0A5B9EC20_9BACT</name>
<dbReference type="Proteomes" id="UP000321820">
    <property type="component" value="Chromosome"/>
</dbReference>
<evidence type="ECO:0000259" key="2">
    <source>
        <dbReference type="Pfam" id="PF07589"/>
    </source>
</evidence>
<gene>
    <name evidence="3" type="ORF">FTW19_17545</name>
</gene>
<proteinExistence type="predicted"/>
<evidence type="ECO:0000256" key="1">
    <source>
        <dbReference type="SAM" id="MobiDB-lite"/>
    </source>
</evidence>
<feature type="region of interest" description="Disordered" evidence="1">
    <location>
        <begin position="144"/>
        <end position="191"/>
    </location>
</feature>
<evidence type="ECO:0000313" key="4">
    <source>
        <dbReference type="Proteomes" id="UP000321820"/>
    </source>
</evidence>
<keyword evidence="4" id="KW-1185">Reference proteome</keyword>
<feature type="compositionally biased region" description="Pro residues" evidence="1">
    <location>
        <begin position="169"/>
        <end position="191"/>
    </location>
</feature>
<evidence type="ECO:0000313" key="3">
    <source>
        <dbReference type="EMBL" id="QEE29632.1"/>
    </source>
</evidence>
<feature type="compositionally biased region" description="Low complexity" evidence="1">
    <location>
        <begin position="159"/>
        <end position="168"/>
    </location>
</feature>
<reference evidence="3 4" key="1">
    <citation type="submission" date="2019-08" db="EMBL/GenBank/DDBJ databases">
        <title>Complete genome sequence of Terriglobus albidus strain ORNL.</title>
        <authorList>
            <person name="Podar M."/>
        </authorList>
    </citation>
    <scope>NUCLEOTIDE SEQUENCE [LARGE SCALE GENOMIC DNA]</scope>
    <source>
        <strain evidence="3 4">ORNL</strain>
    </source>
</reference>
<dbReference type="KEGG" id="talb:FTW19_17545"/>
<protein>
    <submittedName>
        <fullName evidence="3">PEP-CTERM sorting domain-containing protein</fullName>
    </submittedName>
</protein>
<organism evidence="3 4">
    <name type="scientific">Terriglobus albidus</name>
    <dbReference type="NCBI Taxonomy" id="1592106"/>
    <lineage>
        <taxon>Bacteria</taxon>
        <taxon>Pseudomonadati</taxon>
        <taxon>Acidobacteriota</taxon>
        <taxon>Terriglobia</taxon>
        <taxon>Terriglobales</taxon>
        <taxon>Acidobacteriaceae</taxon>
        <taxon>Terriglobus</taxon>
    </lineage>
</organism>
<dbReference type="OrthoDB" id="123345at2"/>
<accession>A0A5B9EC20</accession>
<dbReference type="NCBIfam" id="TIGR02595">
    <property type="entry name" value="PEP_CTERM"/>
    <property type="match status" value="1"/>
</dbReference>
<dbReference type="InterPro" id="IPR013424">
    <property type="entry name" value="Ice-binding_C"/>
</dbReference>
<dbReference type="EMBL" id="CP042806">
    <property type="protein sequence ID" value="QEE29632.1"/>
    <property type="molecule type" value="Genomic_DNA"/>
</dbReference>
<dbReference type="Pfam" id="PF07589">
    <property type="entry name" value="PEP-CTERM"/>
    <property type="match status" value="1"/>
</dbReference>